<feature type="transmembrane region" description="Helical" evidence="8">
    <location>
        <begin position="44"/>
        <end position="63"/>
    </location>
</feature>
<dbReference type="InterPro" id="IPR027469">
    <property type="entry name" value="Cation_efflux_TMD_sf"/>
</dbReference>
<dbReference type="Pfam" id="PF16916">
    <property type="entry name" value="ZT_dimer"/>
    <property type="match status" value="1"/>
</dbReference>
<reference evidence="12" key="1">
    <citation type="submission" date="2009-09" db="EMBL/GenBank/DDBJ databases">
        <title>The complete chromosome of Desulfohalobium retbaense DSM 5692.</title>
        <authorList>
            <consortium name="US DOE Joint Genome Institute (JGI-PGF)"/>
            <person name="Lucas S."/>
            <person name="Copeland A."/>
            <person name="Lapidus A."/>
            <person name="Glavina del Rio T."/>
            <person name="Dalin E."/>
            <person name="Tice H."/>
            <person name="Bruce D."/>
            <person name="Goodwin L."/>
            <person name="Pitluck S."/>
            <person name="Kyrpides N."/>
            <person name="Mavromatis K."/>
            <person name="Ivanova N."/>
            <person name="Mikhailova N."/>
            <person name="Munk A.C."/>
            <person name="Brettin T."/>
            <person name="Detter J.C."/>
            <person name="Han C."/>
            <person name="Tapia R."/>
            <person name="Larimer F."/>
            <person name="Land M."/>
            <person name="Hauser L."/>
            <person name="Markowitz V."/>
            <person name="Cheng J.-F."/>
            <person name="Hugenholtz P."/>
            <person name="Woyke T."/>
            <person name="Wu D."/>
            <person name="Spring S."/>
            <person name="Klenk H.-P."/>
            <person name="Eisen J.A."/>
        </authorList>
    </citation>
    <scope>NUCLEOTIDE SEQUENCE [LARGE SCALE GENOMIC DNA]</scope>
    <source>
        <strain evidence="12">DSM 5692</strain>
    </source>
</reference>
<evidence type="ECO:0000256" key="5">
    <source>
        <dbReference type="ARBA" id="ARBA00022989"/>
    </source>
</evidence>
<dbReference type="InterPro" id="IPR002524">
    <property type="entry name" value="Cation_efflux"/>
</dbReference>
<gene>
    <name evidence="11" type="ordered locus">Dret_1021</name>
</gene>
<dbReference type="GO" id="GO:0015086">
    <property type="term" value="F:cadmium ion transmembrane transporter activity"/>
    <property type="evidence" value="ECO:0007669"/>
    <property type="project" value="TreeGrafter"/>
</dbReference>
<dbReference type="PANTHER" id="PTHR43840">
    <property type="entry name" value="MITOCHONDRIAL METAL TRANSPORTER 1-RELATED"/>
    <property type="match status" value="1"/>
</dbReference>
<keyword evidence="12" id="KW-1185">Reference proteome</keyword>
<sequence>MQGSIWRSQRFQAMAVSFVAGAVLMAIKFAAYSVTGSAGILSDALESVINVVASGFALYSVFLSRRPPDRNHPYGHGKIEYFSAGFEGALIVLAALAIFFQAVPRFFDPRPLQHLNQGVGLVTLAAVVNLLLAWLLIRVGRQRDSLALVADGKHLLTDVVTSAGVIGGLGLVHLTGALWLDPLIACLVAVNILVTGSKLLRESAARLMDEADPALLQQIVDILNANRQSDWISLHQLRARRYGPVVHVDLHMVLPRYYNLEESHKSAERIEALLRERFGAGAEIIVHTDPCTEQWCPACAKDACRQRAAAHSQHPLVPFTVTRAMASHGHHNAPRATSGPDQQKTE</sequence>
<feature type="transmembrane region" description="Helical" evidence="8">
    <location>
        <begin position="84"/>
        <end position="103"/>
    </location>
</feature>
<evidence type="ECO:0000256" key="4">
    <source>
        <dbReference type="ARBA" id="ARBA00022692"/>
    </source>
</evidence>
<dbReference type="InterPro" id="IPR027470">
    <property type="entry name" value="Cation_efflux_CTD"/>
</dbReference>
<protein>
    <submittedName>
        <fullName evidence="11">Cation diffusion facilitator family transporter</fullName>
    </submittedName>
</protein>
<dbReference type="RefSeq" id="WP_015751460.1">
    <property type="nucleotide sequence ID" value="NC_013223.1"/>
</dbReference>
<dbReference type="EMBL" id="CP001734">
    <property type="protein sequence ID" value="ACV68309.1"/>
    <property type="molecule type" value="Genomic_DNA"/>
</dbReference>
<comment type="subcellular location">
    <subcellularLocation>
        <location evidence="1">Membrane</location>
        <topology evidence="1">Multi-pass membrane protein</topology>
    </subcellularLocation>
</comment>
<keyword evidence="5 8" id="KW-1133">Transmembrane helix</keyword>
<dbReference type="Proteomes" id="UP000001052">
    <property type="component" value="Chromosome"/>
</dbReference>
<evidence type="ECO:0000259" key="10">
    <source>
        <dbReference type="Pfam" id="PF16916"/>
    </source>
</evidence>
<evidence type="ECO:0000256" key="2">
    <source>
        <dbReference type="ARBA" id="ARBA00008114"/>
    </source>
</evidence>
<evidence type="ECO:0000313" key="11">
    <source>
        <dbReference type="EMBL" id="ACV68309.1"/>
    </source>
</evidence>
<dbReference type="InterPro" id="IPR058533">
    <property type="entry name" value="Cation_efflux_TM"/>
</dbReference>
<feature type="domain" description="Cation efflux protein transmembrane" evidence="9">
    <location>
        <begin position="15"/>
        <end position="208"/>
    </location>
</feature>
<comment type="similarity">
    <text evidence="2">Belongs to the cation diffusion facilitator (CDF) transporter (TC 2.A.4) family.</text>
</comment>
<dbReference type="HOGENOM" id="CLU_013430_3_0_7"/>
<dbReference type="eggNOG" id="COG0053">
    <property type="taxonomic scope" value="Bacteria"/>
</dbReference>
<reference evidence="11 12" key="2">
    <citation type="journal article" date="2010" name="Stand. Genomic Sci.">
        <title>Complete genome sequence of Desulfohalobium retbaense type strain (HR(100)).</title>
        <authorList>
            <person name="Spring S."/>
            <person name="Nolan M."/>
            <person name="Lapidus A."/>
            <person name="Glavina Del Rio T."/>
            <person name="Copeland A."/>
            <person name="Tice H."/>
            <person name="Cheng J.F."/>
            <person name="Lucas S."/>
            <person name="Land M."/>
            <person name="Chen F."/>
            <person name="Bruce D."/>
            <person name="Goodwin L."/>
            <person name="Pitluck S."/>
            <person name="Ivanova N."/>
            <person name="Mavromatis K."/>
            <person name="Mikhailova N."/>
            <person name="Pati A."/>
            <person name="Chen A."/>
            <person name="Palaniappan K."/>
            <person name="Hauser L."/>
            <person name="Chang Y.J."/>
            <person name="Jeffries C.D."/>
            <person name="Munk C."/>
            <person name="Kiss H."/>
            <person name="Chain P."/>
            <person name="Han C."/>
            <person name="Brettin T."/>
            <person name="Detter J.C."/>
            <person name="Schuler E."/>
            <person name="Goker M."/>
            <person name="Rohde M."/>
            <person name="Bristow J."/>
            <person name="Eisen J.A."/>
            <person name="Markowitz V."/>
            <person name="Hugenholtz P."/>
            <person name="Kyrpides N.C."/>
            <person name="Klenk H.P."/>
        </authorList>
    </citation>
    <scope>NUCLEOTIDE SEQUENCE [LARGE SCALE GENOMIC DNA]</scope>
    <source>
        <strain evidence="11 12">DSM 5692</strain>
    </source>
</reference>
<keyword evidence="4 8" id="KW-0812">Transmembrane</keyword>
<evidence type="ECO:0000256" key="7">
    <source>
        <dbReference type="SAM" id="MobiDB-lite"/>
    </source>
</evidence>
<dbReference type="SUPFAM" id="SSF161111">
    <property type="entry name" value="Cation efflux protein transmembrane domain-like"/>
    <property type="match status" value="1"/>
</dbReference>
<organism evidence="11 12">
    <name type="scientific">Desulfohalobium retbaense (strain ATCC 49708 / DSM 5692 / JCM 16813 / HR100)</name>
    <dbReference type="NCBI Taxonomy" id="485915"/>
    <lineage>
        <taxon>Bacteria</taxon>
        <taxon>Pseudomonadati</taxon>
        <taxon>Thermodesulfobacteriota</taxon>
        <taxon>Desulfovibrionia</taxon>
        <taxon>Desulfovibrionales</taxon>
        <taxon>Desulfohalobiaceae</taxon>
        <taxon>Desulfohalobium</taxon>
    </lineage>
</organism>
<feature type="transmembrane region" description="Helical" evidence="8">
    <location>
        <begin position="182"/>
        <end position="200"/>
    </location>
</feature>
<dbReference type="PANTHER" id="PTHR43840:SF15">
    <property type="entry name" value="MITOCHONDRIAL METAL TRANSPORTER 1-RELATED"/>
    <property type="match status" value="1"/>
</dbReference>
<proteinExistence type="inferred from homology"/>
<keyword evidence="3" id="KW-0813">Transport</keyword>
<feature type="transmembrane region" description="Helical" evidence="8">
    <location>
        <begin position="155"/>
        <end position="176"/>
    </location>
</feature>
<dbReference type="Gene3D" id="1.20.1510.10">
    <property type="entry name" value="Cation efflux protein transmembrane domain"/>
    <property type="match status" value="1"/>
</dbReference>
<feature type="domain" description="Cation efflux protein cytoplasmic" evidence="10">
    <location>
        <begin position="213"/>
        <end position="291"/>
    </location>
</feature>
<keyword evidence="6 8" id="KW-0472">Membrane</keyword>
<evidence type="ECO:0000256" key="8">
    <source>
        <dbReference type="SAM" id="Phobius"/>
    </source>
</evidence>
<evidence type="ECO:0000313" key="12">
    <source>
        <dbReference type="Proteomes" id="UP000001052"/>
    </source>
</evidence>
<evidence type="ECO:0000256" key="1">
    <source>
        <dbReference type="ARBA" id="ARBA00004141"/>
    </source>
</evidence>
<dbReference type="GO" id="GO:0006882">
    <property type="term" value="P:intracellular zinc ion homeostasis"/>
    <property type="evidence" value="ECO:0007669"/>
    <property type="project" value="TreeGrafter"/>
</dbReference>
<dbReference type="InterPro" id="IPR036837">
    <property type="entry name" value="Cation_efflux_CTD_sf"/>
</dbReference>
<dbReference type="AlphaFoldDB" id="C8X1Y6"/>
<dbReference type="SUPFAM" id="SSF160240">
    <property type="entry name" value="Cation efflux protein cytoplasmic domain-like"/>
    <property type="match status" value="1"/>
</dbReference>
<dbReference type="KEGG" id="drt:Dret_1021"/>
<evidence type="ECO:0000256" key="6">
    <source>
        <dbReference type="ARBA" id="ARBA00023136"/>
    </source>
</evidence>
<feature type="transmembrane region" description="Helical" evidence="8">
    <location>
        <begin position="12"/>
        <end position="32"/>
    </location>
</feature>
<accession>C8X1Y6</accession>
<feature type="transmembrane region" description="Helical" evidence="8">
    <location>
        <begin position="115"/>
        <end position="135"/>
    </location>
</feature>
<evidence type="ECO:0000256" key="3">
    <source>
        <dbReference type="ARBA" id="ARBA00022448"/>
    </source>
</evidence>
<name>C8X1Y6_DESRD</name>
<evidence type="ECO:0000259" key="9">
    <source>
        <dbReference type="Pfam" id="PF01545"/>
    </source>
</evidence>
<dbReference type="GO" id="GO:0015093">
    <property type="term" value="F:ferrous iron transmembrane transporter activity"/>
    <property type="evidence" value="ECO:0007669"/>
    <property type="project" value="TreeGrafter"/>
</dbReference>
<dbReference type="Pfam" id="PF01545">
    <property type="entry name" value="Cation_efflux"/>
    <property type="match status" value="1"/>
</dbReference>
<dbReference type="InterPro" id="IPR050291">
    <property type="entry name" value="CDF_Transporter"/>
</dbReference>
<dbReference type="GO" id="GO:0015341">
    <property type="term" value="F:zinc efflux antiporter activity"/>
    <property type="evidence" value="ECO:0007669"/>
    <property type="project" value="TreeGrafter"/>
</dbReference>
<feature type="region of interest" description="Disordered" evidence="7">
    <location>
        <begin position="327"/>
        <end position="346"/>
    </location>
</feature>
<dbReference type="GO" id="GO:0005886">
    <property type="term" value="C:plasma membrane"/>
    <property type="evidence" value="ECO:0007669"/>
    <property type="project" value="TreeGrafter"/>
</dbReference>
<dbReference type="Gene3D" id="3.30.70.1350">
    <property type="entry name" value="Cation efflux protein, cytoplasmic domain"/>
    <property type="match status" value="1"/>
</dbReference>
<dbReference type="NCBIfam" id="TIGR01297">
    <property type="entry name" value="CDF"/>
    <property type="match status" value="1"/>
</dbReference>